<dbReference type="InterPro" id="IPR006938">
    <property type="entry name" value="DUF624"/>
</dbReference>
<feature type="transmembrane region" description="Helical" evidence="1">
    <location>
        <begin position="20"/>
        <end position="43"/>
    </location>
</feature>
<comment type="caution">
    <text evidence="2">The sequence shown here is derived from an EMBL/GenBank/DDBJ whole genome shotgun (WGS) entry which is preliminary data.</text>
</comment>
<keyword evidence="1" id="KW-0812">Transmembrane</keyword>
<sequence>MFEPDSAFMRGLSTTVDSIWINVLLIVTSIPIITIGASLTASYDAARRLNEGRGNLTANYFRSFRLNFVQSTLIWLLIGPVGALIVGSWIYIQILPVLIIKIALSLLWIIAFLWVWPMQARFENKVFGTIAKSLLFGISKIGVTLAMFAIDAVYCAILIASWFFMPGGLFILVLFGYGALVVLHVPLLEYSMKQYTKHS</sequence>
<feature type="transmembrane region" description="Helical" evidence="1">
    <location>
        <begin position="169"/>
        <end position="188"/>
    </location>
</feature>
<evidence type="ECO:0000313" key="2">
    <source>
        <dbReference type="EMBL" id="OZG64956.1"/>
    </source>
</evidence>
<feature type="transmembrane region" description="Helical" evidence="1">
    <location>
        <begin position="72"/>
        <end position="92"/>
    </location>
</feature>
<keyword evidence="2" id="KW-0560">Oxidoreductase</keyword>
<dbReference type="Pfam" id="PF04854">
    <property type="entry name" value="DUF624"/>
    <property type="match status" value="1"/>
</dbReference>
<proteinExistence type="predicted"/>
<keyword evidence="1" id="KW-0472">Membrane</keyword>
<dbReference type="GO" id="GO:0004497">
    <property type="term" value="F:monooxygenase activity"/>
    <property type="evidence" value="ECO:0007669"/>
    <property type="project" value="UniProtKB-KW"/>
</dbReference>
<reference evidence="2 3" key="1">
    <citation type="journal article" date="2017" name="BMC Genomics">
        <title>Comparative genomic and phylogenomic analyses of the Bifidobacteriaceae family.</title>
        <authorList>
            <person name="Lugli G.A."/>
            <person name="Milani C."/>
            <person name="Turroni F."/>
            <person name="Duranti S."/>
            <person name="Mancabelli L."/>
            <person name="Mangifesta M."/>
            <person name="Ferrario C."/>
            <person name="Modesto M."/>
            <person name="Mattarelli P."/>
            <person name="Jiri K."/>
            <person name="van Sinderen D."/>
            <person name="Ventura M."/>
        </authorList>
    </citation>
    <scope>NUCLEOTIDE SEQUENCE [LARGE SCALE GENOMIC DNA]</scope>
    <source>
        <strain evidence="2 3">LMG 28769</strain>
    </source>
</reference>
<feature type="transmembrane region" description="Helical" evidence="1">
    <location>
        <begin position="137"/>
        <end position="163"/>
    </location>
</feature>
<dbReference type="GeneID" id="98296576"/>
<organism evidence="2 3">
    <name type="scientific">Bifidobacterium aquikefiri</name>
    <dbReference type="NCBI Taxonomy" id="1653207"/>
    <lineage>
        <taxon>Bacteria</taxon>
        <taxon>Bacillati</taxon>
        <taxon>Actinomycetota</taxon>
        <taxon>Actinomycetes</taxon>
        <taxon>Bifidobacteriales</taxon>
        <taxon>Bifidobacteriaceae</taxon>
        <taxon>Bifidobacterium</taxon>
    </lineage>
</organism>
<protein>
    <submittedName>
        <fullName evidence="2">Beta-carotene 15,15'-monooxygenase</fullName>
    </submittedName>
</protein>
<name>A0A261G1U6_9BIFI</name>
<feature type="transmembrane region" description="Helical" evidence="1">
    <location>
        <begin position="98"/>
        <end position="116"/>
    </location>
</feature>
<gene>
    <name evidence="2" type="ORF">BAQU_1935</name>
</gene>
<dbReference type="OrthoDB" id="7948871at2"/>
<dbReference type="EMBL" id="MWXA01000010">
    <property type="protein sequence ID" value="OZG64956.1"/>
    <property type="molecule type" value="Genomic_DNA"/>
</dbReference>
<dbReference type="Proteomes" id="UP000216451">
    <property type="component" value="Unassembled WGS sequence"/>
</dbReference>
<evidence type="ECO:0000313" key="3">
    <source>
        <dbReference type="Proteomes" id="UP000216451"/>
    </source>
</evidence>
<keyword evidence="2" id="KW-0503">Monooxygenase</keyword>
<accession>A0A261G1U6</accession>
<dbReference type="RefSeq" id="WP_094695213.1">
    <property type="nucleotide sequence ID" value="NZ_CALENZ010000049.1"/>
</dbReference>
<evidence type="ECO:0000256" key="1">
    <source>
        <dbReference type="SAM" id="Phobius"/>
    </source>
</evidence>
<keyword evidence="1" id="KW-1133">Transmembrane helix</keyword>
<dbReference type="AlphaFoldDB" id="A0A261G1U6"/>
<keyword evidence="3" id="KW-1185">Reference proteome</keyword>